<keyword evidence="4" id="KW-1185">Reference proteome</keyword>
<reference evidence="4" key="1">
    <citation type="journal article" date="2020" name="PLoS Negl. Trop. Dis.">
        <title>High-quality nuclear genome for Sarcoptes scabiei-A critical resource for a neglected parasite.</title>
        <authorList>
            <person name="Korhonen P.K."/>
            <person name="Gasser R.B."/>
            <person name="Ma G."/>
            <person name="Wang T."/>
            <person name="Stroehlein A.J."/>
            <person name="Young N.D."/>
            <person name="Ang C.S."/>
            <person name="Fernando D.D."/>
            <person name="Lu H.C."/>
            <person name="Taylor S."/>
            <person name="Reynolds S.L."/>
            <person name="Mofiz E."/>
            <person name="Najaraj S.H."/>
            <person name="Gowda H."/>
            <person name="Madugundu A."/>
            <person name="Renuse S."/>
            <person name="Holt D."/>
            <person name="Pandey A."/>
            <person name="Papenfuss A.T."/>
            <person name="Fischer K."/>
        </authorList>
    </citation>
    <scope>NUCLEOTIDE SEQUENCE [LARGE SCALE GENOMIC DNA]</scope>
</reference>
<feature type="compositionally biased region" description="Polar residues" evidence="1">
    <location>
        <begin position="176"/>
        <end position="185"/>
    </location>
</feature>
<evidence type="ECO:0000313" key="3">
    <source>
        <dbReference type="EnsemblMetazoa" id="KAF7493724.1"/>
    </source>
</evidence>
<evidence type="ECO:0000313" key="2">
    <source>
        <dbReference type="EMBL" id="KAF7493724.1"/>
    </source>
</evidence>
<accession>A0A834VG39</accession>
<dbReference type="EMBL" id="WVUK01000055">
    <property type="protein sequence ID" value="KAF7493724.1"/>
    <property type="molecule type" value="Genomic_DNA"/>
</dbReference>
<evidence type="ECO:0000313" key="4">
    <source>
        <dbReference type="Proteomes" id="UP000070412"/>
    </source>
</evidence>
<evidence type="ECO:0000256" key="1">
    <source>
        <dbReference type="SAM" id="MobiDB-lite"/>
    </source>
</evidence>
<reference evidence="2" key="2">
    <citation type="submission" date="2020-01" db="EMBL/GenBank/DDBJ databases">
        <authorList>
            <person name="Korhonen P.K.K."/>
            <person name="Guangxu M.G."/>
            <person name="Wang T.W."/>
            <person name="Stroehlein A.J.S."/>
            <person name="Young N.D."/>
            <person name="Ang C.-S.A."/>
            <person name="Fernando D.W.F."/>
            <person name="Lu H.L."/>
            <person name="Taylor S.T."/>
            <person name="Ehtesham M.E.M."/>
            <person name="Najaraj S.H.N."/>
            <person name="Harsha G.H.G."/>
            <person name="Madugundu A.M."/>
            <person name="Renuse S.R."/>
            <person name="Holt D.H."/>
            <person name="Pandey A.P."/>
            <person name="Papenfuss A.P."/>
            <person name="Gasser R.B.G."/>
            <person name="Fischer K.F."/>
        </authorList>
    </citation>
    <scope>NUCLEOTIDE SEQUENCE</scope>
    <source>
        <strain evidence="2">SSS_KF_BRIS2020</strain>
    </source>
</reference>
<feature type="compositionally biased region" description="Low complexity" evidence="1">
    <location>
        <begin position="162"/>
        <end position="175"/>
    </location>
</feature>
<sequence length="285" mass="32201">MIESNIFYLYFASRHLSNKMEWNRQTFIICINVLIHFSRIDFVNTVPLLSQPQQQHQQHHYLIDSKHPSTVESMEDVFGERLSAQELLSQPNDFHLNKQMIARTSFDNLAQESIGPNYSLQKQLNNMFDTFSQTNKNALFGHSESMNSPIWSTGNSALEDQSSNLASSSSSSSGSTENNPPKQDTISDLFSASLKKYDVKRYLLKKILGNSHDLDEDDGGFFSNKHLKRHGTAGVAAKVIGELIGIKIRESIESLGKSFSEYAKDFTARNFVNLGQFFGKVFKAN</sequence>
<dbReference type="AlphaFoldDB" id="A0A834VG39"/>
<dbReference type="OrthoDB" id="6503778at2759"/>
<gene>
    <name evidence="2" type="ORF">SSS_7787</name>
</gene>
<feature type="compositionally biased region" description="Polar residues" evidence="1">
    <location>
        <begin position="151"/>
        <end position="161"/>
    </location>
</feature>
<protein>
    <submittedName>
        <fullName evidence="2 3">Uncharacterized protein</fullName>
    </submittedName>
</protein>
<name>A0A834VG39_SARSC</name>
<feature type="region of interest" description="Disordered" evidence="1">
    <location>
        <begin position="151"/>
        <end position="185"/>
    </location>
</feature>
<dbReference type="Proteomes" id="UP000070412">
    <property type="component" value="Unassembled WGS sequence"/>
</dbReference>
<organism evidence="2">
    <name type="scientific">Sarcoptes scabiei</name>
    <name type="common">Itch mite</name>
    <name type="synonym">Acarus scabiei</name>
    <dbReference type="NCBI Taxonomy" id="52283"/>
    <lineage>
        <taxon>Eukaryota</taxon>
        <taxon>Metazoa</taxon>
        <taxon>Ecdysozoa</taxon>
        <taxon>Arthropoda</taxon>
        <taxon>Chelicerata</taxon>
        <taxon>Arachnida</taxon>
        <taxon>Acari</taxon>
        <taxon>Acariformes</taxon>
        <taxon>Sarcoptiformes</taxon>
        <taxon>Astigmata</taxon>
        <taxon>Psoroptidia</taxon>
        <taxon>Sarcoptoidea</taxon>
        <taxon>Sarcoptidae</taxon>
        <taxon>Sarcoptinae</taxon>
        <taxon>Sarcoptes</taxon>
    </lineage>
</organism>
<proteinExistence type="predicted"/>
<dbReference type="EnsemblMetazoa" id="SSS_7787s_mrna">
    <property type="protein sequence ID" value="KAF7493724.1"/>
    <property type="gene ID" value="SSS_7787"/>
</dbReference>
<reference evidence="3" key="3">
    <citation type="submission" date="2022-06" db="UniProtKB">
        <authorList>
            <consortium name="EnsemblMetazoa"/>
        </authorList>
    </citation>
    <scope>IDENTIFICATION</scope>
</reference>